<name>A0A160TZR0_9ZZZZ</name>
<dbReference type="EMBL" id="CZQD01000032">
    <property type="protein sequence ID" value="CUS56723.1"/>
    <property type="molecule type" value="Genomic_DNA"/>
</dbReference>
<sequence>MIRTLLTSVAALGLAAAPAYADTFVIRGETVWTGTAQGMIENGVVVIEDDRIVTVGGADTEVPGGATEISAEWVTPGLIASFARTGLVEVGAEDSTNDTAAAMSPFSAALNAADGFNPDATAIDVTRIEGFTRLVVVPNTGNALFAGQGFVADTSGDLDTELDEKAFTFIKLGEAGAGLAGGSRQSAMTLLRAALDDARSYPARYITQNDGAVLNRIDAQALSPAARGQQLILIEASRASDLNAVMDLAEEEPSLKIVIVGADEAWRVAPRLAEMDIPVIINAFSNLPGSFEKLAATSENAARLAAAGVTFAIANVGDSSHQARLATQLAGNAVANGLSFDDALAALTTAPADMFGLTGYGRLAPGAPADVVGWDGDPLEVASAPIAVIIAGEQQSLESRQTRLRDRYLSLDESERPRAFTRP</sequence>
<dbReference type="SUPFAM" id="SSF51556">
    <property type="entry name" value="Metallo-dependent hydrolases"/>
    <property type="match status" value="1"/>
</dbReference>
<reference evidence="2" key="1">
    <citation type="submission" date="2015-10" db="EMBL/GenBank/DDBJ databases">
        <authorList>
            <person name="Gilbert D.G."/>
        </authorList>
    </citation>
    <scope>NUCLEOTIDE SEQUENCE</scope>
</reference>
<dbReference type="InterPro" id="IPR051781">
    <property type="entry name" value="Metallo-dep_Hydrolase"/>
</dbReference>
<proteinExistence type="predicted"/>
<dbReference type="Gene3D" id="2.30.40.10">
    <property type="entry name" value="Urease, subunit C, domain 1"/>
    <property type="match status" value="1"/>
</dbReference>
<dbReference type="InterPro" id="IPR032466">
    <property type="entry name" value="Metal_Hydrolase"/>
</dbReference>
<dbReference type="Pfam" id="PF07969">
    <property type="entry name" value="Amidohydro_3"/>
    <property type="match status" value="1"/>
</dbReference>
<gene>
    <name evidence="2" type="ORF">MGWOODY_Hyp2124</name>
</gene>
<feature type="domain" description="Amidohydrolase 3" evidence="1">
    <location>
        <begin position="337"/>
        <end position="393"/>
    </location>
</feature>
<dbReference type="PANTHER" id="PTHR43135:SF3">
    <property type="entry name" value="ALPHA-D-RIBOSE 1-METHYLPHOSPHONATE 5-TRIPHOSPHATE DIPHOSPHATASE"/>
    <property type="match status" value="1"/>
</dbReference>
<organism evidence="2">
    <name type="scientific">hydrothermal vent metagenome</name>
    <dbReference type="NCBI Taxonomy" id="652676"/>
    <lineage>
        <taxon>unclassified sequences</taxon>
        <taxon>metagenomes</taxon>
        <taxon>ecological metagenomes</taxon>
    </lineage>
</organism>
<protein>
    <recommendedName>
        <fullName evidence="1">Amidohydrolase 3 domain-containing protein</fullName>
    </recommendedName>
</protein>
<dbReference type="Gene3D" id="3.20.20.140">
    <property type="entry name" value="Metal-dependent hydrolases"/>
    <property type="match status" value="1"/>
</dbReference>
<evidence type="ECO:0000259" key="1">
    <source>
        <dbReference type="Pfam" id="PF07969"/>
    </source>
</evidence>
<dbReference type="SUPFAM" id="SSF51338">
    <property type="entry name" value="Composite domain of metallo-dependent hydrolases"/>
    <property type="match status" value="1"/>
</dbReference>
<dbReference type="GO" id="GO:0016810">
    <property type="term" value="F:hydrolase activity, acting on carbon-nitrogen (but not peptide) bonds"/>
    <property type="evidence" value="ECO:0007669"/>
    <property type="project" value="InterPro"/>
</dbReference>
<accession>A0A160TZR0</accession>
<dbReference type="InterPro" id="IPR011059">
    <property type="entry name" value="Metal-dep_hydrolase_composite"/>
</dbReference>
<dbReference type="PANTHER" id="PTHR43135">
    <property type="entry name" value="ALPHA-D-RIBOSE 1-METHYLPHOSPHONATE 5-TRIPHOSPHATE DIPHOSPHATASE"/>
    <property type="match status" value="1"/>
</dbReference>
<evidence type="ECO:0000313" key="2">
    <source>
        <dbReference type="EMBL" id="CUS56723.1"/>
    </source>
</evidence>
<dbReference type="AlphaFoldDB" id="A0A160TZR0"/>
<dbReference type="InterPro" id="IPR013108">
    <property type="entry name" value="Amidohydro_3"/>
</dbReference>